<evidence type="ECO:0000256" key="1">
    <source>
        <dbReference type="ARBA" id="ARBA00004496"/>
    </source>
</evidence>
<gene>
    <name evidence="17" type="ORF">N7G274_003919</name>
</gene>
<proteinExistence type="inferred from homology"/>
<keyword evidence="3" id="KW-0963">Cytoplasm</keyword>
<evidence type="ECO:0000256" key="13">
    <source>
        <dbReference type="ARBA" id="ARBA00042443"/>
    </source>
</evidence>
<organism evidence="17 18">
    <name type="scientific">Stereocaulon virgatum</name>
    <dbReference type="NCBI Taxonomy" id="373712"/>
    <lineage>
        <taxon>Eukaryota</taxon>
        <taxon>Fungi</taxon>
        <taxon>Dikarya</taxon>
        <taxon>Ascomycota</taxon>
        <taxon>Pezizomycotina</taxon>
        <taxon>Lecanoromycetes</taxon>
        <taxon>OSLEUM clade</taxon>
        <taxon>Lecanoromycetidae</taxon>
        <taxon>Lecanorales</taxon>
        <taxon>Lecanorineae</taxon>
        <taxon>Stereocaulaceae</taxon>
        <taxon>Stereocaulon</taxon>
    </lineage>
</organism>
<sequence>MNNKHFGLKNLNMSPIYDRTGRPLAGKSTLQGVPRIADVYVLLDIMSSMNVHSRRENDDLRIDTAYVCPQPVPIDLAQKMRASILLLGPFLARFGKVQIPLPGGCSIGARPIGQHAMGLRSLGAHVTFESSRIVATARVGSMHSIFNLELPNVTGTESFMLAASRSERLTAIRNAARQPEIEDLAAVLQKMEIKVEGAGTSVIRIHGTSRPNPYSHRVMPDCIECGTVLIAGALLGNLLAAVRAT</sequence>
<dbReference type="Pfam" id="PF00275">
    <property type="entry name" value="EPSP_synthase"/>
    <property type="match status" value="1"/>
</dbReference>
<evidence type="ECO:0000256" key="8">
    <source>
        <dbReference type="ARBA" id="ARBA00023306"/>
    </source>
</evidence>
<protein>
    <recommendedName>
        <fullName evidence="12">UDP-N-acetylglucosamine 1-carboxyvinyltransferase</fullName>
        <ecNumber evidence="11">2.5.1.7</ecNumber>
    </recommendedName>
    <alternativeName>
        <fullName evidence="13">Enoylpyruvate transferase</fullName>
    </alternativeName>
    <alternativeName>
        <fullName evidence="14">UDP-N-acetylglucosamine enolpyruvyl transferase</fullName>
    </alternativeName>
</protein>
<name>A0ABR4ACP3_9LECA</name>
<evidence type="ECO:0000259" key="16">
    <source>
        <dbReference type="Pfam" id="PF00275"/>
    </source>
</evidence>
<evidence type="ECO:0000256" key="10">
    <source>
        <dbReference type="ARBA" id="ARBA00038367"/>
    </source>
</evidence>
<keyword evidence="5" id="KW-0808">Transferase</keyword>
<keyword evidence="18" id="KW-1185">Reference proteome</keyword>
<dbReference type="InterPro" id="IPR013792">
    <property type="entry name" value="RNA3'P_cycl/enolpyr_Trfase_a/b"/>
</dbReference>
<comment type="subcellular location">
    <subcellularLocation>
        <location evidence="1">Cytoplasm</location>
    </subcellularLocation>
</comment>
<dbReference type="InterPro" id="IPR050068">
    <property type="entry name" value="MurA_subfamily"/>
</dbReference>
<evidence type="ECO:0000256" key="4">
    <source>
        <dbReference type="ARBA" id="ARBA00022618"/>
    </source>
</evidence>
<dbReference type="EMBL" id="JBEFKJ010000011">
    <property type="protein sequence ID" value="KAL2043612.1"/>
    <property type="molecule type" value="Genomic_DNA"/>
</dbReference>
<evidence type="ECO:0000256" key="9">
    <source>
        <dbReference type="ARBA" id="ARBA00023316"/>
    </source>
</evidence>
<comment type="pathway">
    <text evidence="2">Cell wall biogenesis; peptidoglycan biosynthesis.</text>
</comment>
<accession>A0ABR4ACP3</accession>
<evidence type="ECO:0000256" key="3">
    <source>
        <dbReference type="ARBA" id="ARBA00022490"/>
    </source>
</evidence>
<keyword evidence="8" id="KW-0131">Cell cycle</keyword>
<keyword evidence="4" id="KW-0132">Cell division</keyword>
<dbReference type="SUPFAM" id="SSF55205">
    <property type="entry name" value="EPT/RTPC-like"/>
    <property type="match status" value="1"/>
</dbReference>
<evidence type="ECO:0000256" key="12">
    <source>
        <dbReference type="ARBA" id="ARBA00039754"/>
    </source>
</evidence>
<dbReference type="PANTHER" id="PTHR43783:SF1">
    <property type="entry name" value="UDP-N-ACETYLGLUCOSAMINE 1-CARBOXYVINYLTRANSFERASE"/>
    <property type="match status" value="1"/>
</dbReference>
<evidence type="ECO:0000256" key="2">
    <source>
        <dbReference type="ARBA" id="ARBA00004752"/>
    </source>
</evidence>
<evidence type="ECO:0000256" key="6">
    <source>
        <dbReference type="ARBA" id="ARBA00022960"/>
    </source>
</evidence>
<evidence type="ECO:0000313" key="17">
    <source>
        <dbReference type="EMBL" id="KAL2043612.1"/>
    </source>
</evidence>
<comment type="caution">
    <text evidence="17">The sequence shown here is derived from an EMBL/GenBank/DDBJ whole genome shotgun (WGS) entry which is preliminary data.</text>
</comment>
<evidence type="ECO:0000256" key="14">
    <source>
        <dbReference type="ARBA" id="ARBA00042842"/>
    </source>
</evidence>
<reference evidence="17 18" key="1">
    <citation type="submission" date="2024-09" db="EMBL/GenBank/DDBJ databases">
        <title>Rethinking Asexuality: The Enigmatic Case of Functional Sexual Genes in Lepraria (Stereocaulaceae).</title>
        <authorList>
            <person name="Doellman M."/>
            <person name="Sun Y."/>
            <person name="Barcenas-Pena A."/>
            <person name="Lumbsch H.T."/>
            <person name="Grewe F."/>
        </authorList>
    </citation>
    <scope>NUCLEOTIDE SEQUENCE [LARGE SCALE GENOMIC DNA]</scope>
    <source>
        <strain evidence="17 18">Mercado 3170</strain>
    </source>
</reference>
<evidence type="ECO:0000313" key="18">
    <source>
        <dbReference type="Proteomes" id="UP001590950"/>
    </source>
</evidence>
<comment type="catalytic activity">
    <reaction evidence="15">
        <text>phosphoenolpyruvate + UDP-N-acetyl-alpha-D-glucosamine = UDP-N-acetyl-3-O-(1-carboxyvinyl)-alpha-D-glucosamine + phosphate</text>
        <dbReference type="Rhea" id="RHEA:18681"/>
        <dbReference type="ChEBI" id="CHEBI:43474"/>
        <dbReference type="ChEBI" id="CHEBI:57705"/>
        <dbReference type="ChEBI" id="CHEBI:58702"/>
        <dbReference type="ChEBI" id="CHEBI:68483"/>
        <dbReference type="EC" id="2.5.1.7"/>
    </reaction>
</comment>
<keyword evidence="9" id="KW-0961">Cell wall biogenesis/degradation</keyword>
<keyword evidence="7" id="KW-0573">Peptidoglycan synthesis</keyword>
<dbReference type="InterPro" id="IPR036968">
    <property type="entry name" value="Enolpyruvate_Tfrase_sf"/>
</dbReference>
<dbReference type="EC" id="2.5.1.7" evidence="11"/>
<keyword evidence="6" id="KW-0133">Cell shape</keyword>
<evidence type="ECO:0000256" key="7">
    <source>
        <dbReference type="ARBA" id="ARBA00022984"/>
    </source>
</evidence>
<dbReference type="Proteomes" id="UP001590950">
    <property type="component" value="Unassembled WGS sequence"/>
</dbReference>
<feature type="domain" description="Enolpyruvate transferase" evidence="16">
    <location>
        <begin position="25"/>
        <end position="236"/>
    </location>
</feature>
<evidence type="ECO:0000256" key="5">
    <source>
        <dbReference type="ARBA" id="ARBA00022679"/>
    </source>
</evidence>
<comment type="similarity">
    <text evidence="10">Belongs to the EPSP synthase family. MurA subfamily.</text>
</comment>
<dbReference type="PANTHER" id="PTHR43783">
    <property type="entry name" value="UDP-N-ACETYLGLUCOSAMINE 1-CARBOXYVINYLTRANSFERASE"/>
    <property type="match status" value="1"/>
</dbReference>
<evidence type="ECO:0000256" key="11">
    <source>
        <dbReference type="ARBA" id="ARBA00039108"/>
    </source>
</evidence>
<dbReference type="Gene3D" id="3.65.10.10">
    <property type="entry name" value="Enolpyruvate transferase domain"/>
    <property type="match status" value="2"/>
</dbReference>
<dbReference type="InterPro" id="IPR001986">
    <property type="entry name" value="Enolpyruvate_Tfrase_dom"/>
</dbReference>
<evidence type="ECO:0000256" key="15">
    <source>
        <dbReference type="ARBA" id="ARBA00047527"/>
    </source>
</evidence>